<evidence type="ECO:0000256" key="3">
    <source>
        <dbReference type="PIRSR" id="PIRSR000137-2"/>
    </source>
</evidence>
<evidence type="ECO:0000313" key="6">
    <source>
        <dbReference type="EMBL" id="JAS57409.1"/>
    </source>
</evidence>
<keyword evidence="3" id="KW-0285">Flavoprotein</keyword>
<reference evidence="5" key="1">
    <citation type="submission" date="2015-11" db="EMBL/GenBank/DDBJ databases">
        <title>De novo transcriptome assembly of four potential Pierce s Disease insect vectors from Arizona vineyards.</title>
        <authorList>
            <person name="Tassone E.E."/>
        </authorList>
    </citation>
    <scope>NUCLEOTIDE SEQUENCE</scope>
</reference>
<evidence type="ECO:0000256" key="2">
    <source>
        <dbReference type="PIRSR" id="PIRSR000137-1"/>
    </source>
</evidence>
<dbReference type="PANTHER" id="PTHR11552">
    <property type="entry name" value="GLUCOSE-METHANOL-CHOLINE GMC OXIDOREDUCTASE"/>
    <property type="match status" value="1"/>
</dbReference>
<evidence type="ECO:0000259" key="4">
    <source>
        <dbReference type="PROSITE" id="PS00624"/>
    </source>
</evidence>
<dbReference type="InterPro" id="IPR007867">
    <property type="entry name" value="GMC_OxRtase_C"/>
</dbReference>
<organism evidence="5">
    <name type="scientific">Cuerna arida</name>
    <dbReference type="NCBI Taxonomy" id="1464854"/>
    <lineage>
        <taxon>Eukaryota</taxon>
        <taxon>Metazoa</taxon>
        <taxon>Ecdysozoa</taxon>
        <taxon>Arthropoda</taxon>
        <taxon>Hexapoda</taxon>
        <taxon>Insecta</taxon>
        <taxon>Pterygota</taxon>
        <taxon>Neoptera</taxon>
        <taxon>Paraneoptera</taxon>
        <taxon>Hemiptera</taxon>
        <taxon>Auchenorrhyncha</taxon>
        <taxon>Membracoidea</taxon>
        <taxon>Cicadellidae</taxon>
        <taxon>Cicadellinae</taxon>
        <taxon>Proconiini</taxon>
        <taxon>Cuerna</taxon>
    </lineage>
</organism>
<dbReference type="Pfam" id="PF00732">
    <property type="entry name" value="GMC_oxred_N"/>
    <property type="match status" value="1"/>
</dbReference>
<protein>
    <recommendedName>
        <fullName evidence="4">Glucose-methanol-choline oxidoreductase N-terminal domain-containing protein</fullName>
    </recommendedName>
</protein>
<keyword evidence="3" id="KW-0274">FAD</keyword>
<dbReference type="GO" id="GO:0050660">
    <property type="term" value="F:flavin adenine dinucleotide binding"/>
    <property type="evidence" value="ECO:0007669"/>
    <property type="project" value="InterPro"/>
</dbReference>
<feature type="active site" description="Proton donor" evidence="2">
    <location>
        <position position="562"/>
    </location>
</feature>
<dbReference type="SUPFAM" id="SSF51905">
    <property type="entry name" value="FAD/NAD(P)-binding domain"/>
    <property type="match status" value="1"/>
</dbReference>
<dbReference type="EMBL" id="GECZ01012360">
    <property type="protein sequence ID" value="JAS57409.1"/>
    <property type="molecule type" value="Transcribed_RNA"/>
</dbReference>
<gene>
    <name evidence="5" type="ORF">g.39651</name>
    <name evidence="6" type="ORF">g.39652</name>
</gene>
<sequence length="633" mass="70208">MKRGKCQRLQGVWMMVPVWFVASVLLGGVSGQLNMFDGLLRMYRQQGLPFRENRFLGNQPILSEYDFIVVGAGAAGCVVTNRLTEVPDWKVLLLEAGVDDSLFTDVPIFNTYLWWTEHNWLYQTEQQKEACLGLKDKTCPWPAGKGMGGGTIINALIYTRGNTGDYDRWAALGNPGWSYADVLPYFLKSEKVAIPWLQNSPYHGHSGYLNVDYPPYNTPLRDAFMKAGRELGYDFIDYHDPATPIGFSPIQATMYKGRRNGASRTFLHPIKNRKNFHVATQAQVTKILIDPSTKRAYGVEFIKNGRKRVVLARKEVILSAGAFNSPQLMMLSGIGPRDHLTQMGIPVIADLPVGNNLQEHISMAGLTFLVNEGVGLIVSRLLGNVTSFTLEYLSRGKGPLTMLGCEALGYIRTKYANNSSFPDIEYIFVPASLALDSGSSLRKTMEITDELYNAVWKDVGGKDAWTVWPMLLYPKSTGFVRLASTNPLKPPKIIANFLTEKADVDVLAEALQTVVELSKTSAFQRFGSKLHDVPIPGCAQFPFGSLDYWGCSARYITTQLHHQCCTAKMGPSTDPGAVVDPALKVYGVSGLRVIDTSIMPTITGGHTMATAYMIAEKGSDLIKEMWLSQRFFK</sequence>
<dbReference type="PROSITE" id="PS00624">
    <property type="entry name" value="GMC_OXRED_2"/>
    <property type="match status" value="1"/>
</dbReference>
<dbReference type="InterPro" id="IPR012132">
    <property type="entry name" value="GMC_OxRdtase"/>
</dbReference>
<dbReference type="AlphaFoldDB" id="A0A1B6F8J1"/>
<feature type="domain" description="Glucose-methanol-choline oxidoreductase N-terminal" evidence="4">
    <location>
        <begin position="321"/>
        <end position="335"/>
    </location>
</feature>
<dbReference type="SUPFAM" id="SSF54373">
    <property type="entry name" value="FAD-linked reductases, C-terminal domain"/>
    <property type="match status" value="1"/>
</dbReference>
<dbReference type="Gene3D" id="3.30.560.10">
    <property type="entry name" value="Glucose Oxidase, domain 3"/>
    <property type="match status" value="1"/>
</dbReference>
<evidence type="ECO:0000313" key="5">
    <source>
        <dbReference type="EMBL" id="JAS46549.1"/>
    </source>
</evidence>
<comment type="cofactor">
    <cofactor evidence="3">
        <name>FAD</name>
        <dbReference type="ChEBI" id="CHEBI:57692"/>
    </cofactor>
</comment>
<dbReference type="Gene3D" id="3.50.50.60">
    <property type="entry name" value="FAD/NAD(P)-binding domain"/>
    <property type="match status" value="1"/>
</dbReference>
<dbReference type="PANTHER" id="PTHR11552:SF208">
    <property type="entry name" value="RE36204P-RELATED"/>
    <property type="match status" value="1"/>
</dbReference>
<dbReference type="InterPro" id="IPR000172">
    <property type="entry name" value="GMC_OxRdtase_N"/>
</dbReference>
<feature type="binding site" evidence="3">
    <location>
        <position position="284"/>
    </location>
    <ligand>
        <name>FAD</name>
        <dbReference type="ChEBI" id="CHEBI:57692"/>
    </ligand>
</feature>
<dbReference type="Pfam" id="PF05199">
    <property type="entry name" value="GMC_oxred_C"/>
    <property type="match status" value="1"/>
</dbReference>
<dbReference type="EMBL" id="GECZ01023220">
    <property type="protein sequence ID" value="JAS46549.1"/>
    <property type="molecule type" value="Transcribed_RNA"/>
</dbReference>
<evidence type="ECO:0000256" key="1">
    <source>
        <dbReference type="ARBA" id="ARBA00010790"/>
    </source>
</evidence>
<dbReference type="PIRSF" id="PIRSF000137">
    <property type="entry name" value="Alcohol_oxidase"/>
    <property type="match status" value="1"/>
</dbReference>
<proteinExistence type="inferred from homology"/>
<comment type="similarity">
    <text evidence="1">Belongs to the GMC oxidoreductase family.</text>
</comment>
<feature type="active site" description="Proton acceptor" evidence="2">
    <location>
        <position position="606"/>
    </location>
</feature>
<name>A0A1B6F8J1_9HEMI</name>
<dbReference type="GO" id="GO:0016614">
    <property type="term" value="F:oxidoreductase activity, acting on CH-OH group of donors"/>
    <property type="evidence" value="ECO:0007669"/>
    <property type="project" value="InterPro"/>
</dbReference>
<accession>A0A1B6F8J1</accession>
<dbReference type="InterPro" id="IPR036188">
    <property type="entry name" value="FAD/NAD-bd_sf"/>
</dbReference>